<dbReference type="AlphaFoldDB" id="A0A9K3I3X5"/>
<organism evidence="1 2">
    <name type="scientific">Helianthus annuus</name>
    <name type="common">Common sunflower</name>
    <dbReference type="NCBI Taxonomy" id="4232"/>
    <lineage>
        <taxon>Eukaryota</taxon>
        <taxon>Viridiplantae</taxon>
        <taxon>Streptophyta</taxon>
        <taxon>Embryophyta</taxon>
        <taxon>Tracheophyta</taxon>
        <taxon>Spermatophyta</taxon>
        <taxon>Magnoliopsida</taxon>
        <taxon>eudicotyledons</taxon>
        <taxon>Gunneridae</taxon>
        <taxon>Pentapetalae</taxon>
        <taxon>asterids</taxon>
        <taxon>campanulids</taxon>
        <taxon>Asterales</taxon>
        <taxon>Asteraceae</taxon>
        <taxon>Asteroideae</taxon>
        <taxon>Heliantheae alliance</taxon>
        <taxon>Heliantheae</taxon>
        <taxon>Helianthus</taxon>
    </lineage>
</organism>
<evidence type="ECO:0000313" key="2">
    <source>
        <dbReference type="Proteomes" id="UP000215914"/>
    </source>
</evidence>
<dbReference type="Proteomes" id="UP000215914">
    <property type="component" value="Unassembled WGS sequence"/>
</dbReference>
<proteinExistence type="predicted"/>
<dbReference type="PANTHER" id="PTHR33116:SF79">
    <property type="entry name" value="REVERSE TRANSCRIPTASE DOMAIN, ZINC FINGER, CCHC-TYPE-RELATED"/>
    <property type="match status" value="1"/>
</dbReference>
<protein>
    <recommendedName>
        <fullName evidence="3">Reverse transcriptase zinc-binding domain-containing protein</fullName>
    </recommendedName>
</protein>
<reference evidence="1" key="1">
    <citation type="journal article" date="2017" name="Nature">
        <title>The sunflower genome provides insights into oil metabolism, flowering and Asterid evolution.</title>
        <authorList>
            <person name="Badouin H."/>
            <person name="Gouzy J."/>
            <person name="Grassa C.J."/>
            <person name="Murat F."/>
            <person name="Staton S.E."/>
            <person name="Cottret L."/>
            <person name="Lelandais-Briere C."/>
            <person name="Owens G.L."/>
            <person name="Carrere S."/>
            <person name="Mayjonade B."/>
            <person name="Legrand L."/>
            <person name="Gill N."/>
            <person name="Kane N.C."/>
            <person name="Bowers J.E."/>
            <person name="Hubner S."/>
            <person name="Bellec A."/>
            <person name="Berard A."/>
            <person name="Berges H."/>
            <person name="Blanchet N."/>
            <person name="Boniface M.C."/>
            <person name="Brunel D."/>
            <person name="Catrice O."/>
            <person name="Chaidir N."/>
            <person name="Claudel C."/>
            <person name="Donnadieu C."/>
            <person name="Faraut T."/>
            <person name="Fievet G."/>
            <person name="Helmstetter N."/>
            <person name="King M."/>
            <person name="Knapp S.J."/>
            <person name="Lai Z."/>
            <person name="Le Paslier M.C."/>
            <person name="Lippi Y."/>
            <person name="Lorenzon L."/>
            <person name="Mandel J.R."/>
            <person name="Marage G."/>
            <person name="Marchand G."/>
            <person name="Marquand E."/>
            <person name="Bret-Mestries E."/>
            <person name="Morien E."/>
            <person name="Nambeesan S."/>
            <person name="Nguyen T."/>
            <person name="Pegot-Espagnet P."/>
            <person name="Pouilly N."/>
            <person name="Raftis F."/>
            <person name="Sallet E."/>
            <person name="Schiex T."/>
            <person name="Thomas J."/>
            <person name="Vandecasteele C."/>
            <person name="Vares D."/>
            <person name="Vear F."/>
            <person name="Vautrin S."/>
            <person name="Crespi M."/>
            <person name="Mangin B."/>
            <person name="Burke J.M."/>
            <person name="Salse J."/>
            <person name="Munos S."/>
            <person name="Vincourt P."/>
            <person name="Rieseberg L.H."/>
            <person name="Langlade N.B."/>
        </authorList>
    </citation>
    <scope>NUCLEOTIDE SEQUENCE</scope>
    <source>
        <tissue evidence="1">Leaves</tissue>
    </source>
</reference>
<name>A0A9K3I3X5_HELAN</name>
<reference evidence="1" key="2">
    <citation type="submission" date="2020-06" db="EMBL/GenBank/DDBJ databases">
        <title>Helianthus annuus Genome sequencing and assembly Release 2.</title>
        <authorList>
            <person name="Gouzy J."/>
            <person name="Langlade N."/>
            <person name="Munos S."/>
        </authorList>
    </citation>
    <scope>NUCLEOTIDE SEQUENCE</scope>
    <source>
        <tissue evidence="1">Leaves</tissue>
    </source>
</reference>
<evidence type="ECO:0000313" key="1">
    <source>
        <dbReference type="EMBL" id="KAF5789391.1"/>
    </source>
</evidence>
<sequence>MDCIATKTALARRGVVVGDTNRRLCGFGEETNDHLAASCVLVRAVWWHVCVWLKIPVCMQPLSLKEVMDGLFSLKGSADWKKVIEVVFHTTLWRIWKARNAVVFEGISFNASKLMEDVKEDSFMWIKYRSKFKGLEWERWQDSNVRDIIL</sequence>
<dbReference type="PANTHER" id="PTHR33116">
    <property type="entry name" value="REVERSE TRANSCRIPTASE ZINC-BINDING DOMAIN-CONTAINING PROTEIN-RELATED-RELATED"/>
    <property type="match status" value="1"/>
</dbReference>
<dbReference type="EMBL" id="MNCJ02000324">
    <property type="protein sequence ID" value="KAF5789391.1"/>
    <property type="molecule type" value="Genomic_DNA"/>
</dbReference>
<keyword evidence="2" id="KW-1185">Reference proteome</keyword>
<evidence type="ECO:0008006" key="3">
    <source>
        <dbReference type="Google" id="ProtNLM"/>
    </source>
</evidence>
<gene>
    <name evidence="1" type="ORF">HanXRQr2_Chr09g0370671</name>
</gene>
<comment type="caution">
    <text evidence="1">The sequence shown here is derived from an EMBL/GenBank/DDBJ whole genome shotgun (WGS) entry which is preliminary data.</text>
</comment>
<dbReference type="Gramene" id="mRNA:HanXRQr2_Chr09g0370671">
    <property type="protein sequence ID" value="CDS:HanXRQr2_Chr09g0370671.1"/>
    <property type="gene ID" value="HanXRQr2_Chr09g0370671"/>
</dbReference>
<accession>A0A9K3I3X5</accession>